<evidence type="ECO:0000313" key="2">
    <source>
        <dbReference type="Proteomes" id="UP001524478"/>
    </source>
</evidence>
<dbReference type="Proteomes" id="UP001524478">
    <property type="component" value="Unassembled WGS sequence"/>
</dbReference>
<gene>
    <name evidence="1" type="ORF">NE686_15465</name>
</gene>
<organism evidence="1 2">
    <name type="scientific">Tissierella carlieri</name>
    <dbReference type="NCBI Taxonomy" id="689904"/>
    <lineage>
        <taxon>Bacteria</taxon>
        <taxon>Bacillati</taxon>
        <taxon>Bacillota</taxon>
        <taxon>Tissierellia</taxon>
        <taxon>Tissierellales</taxon>
        <taxon>Tissierellaceae</taxon>
        <taxon>Tissierella</taxon>
    </lineage>
</organism>
<sequence length="130" mass="14585">MKAYVGVKYYKDYRNMAIIDKISSALEKVGYKTSCIVRDIQNNGQVEYSPYELMQLTFKEIDECDLVIIELSEKGVGLGIEAGYAFARGIPIITVAKQGSDISETLEGISKKVLFYDDGQEMDGLFNKFV</sequence>
<reference evidence="1 2" key="1">
    <citation type="submission" date="2022-06" db="EMBL/GenBank/DDBJ databases">
        <title>Isolation of gut microbiota from human fecal samples.</title>
        <authorList>
            <person name="Pamer E.G."/>
            <person name="Barat B."/>
            <person name="Waligurski E."/>
            <person name="Medina S."/>
            <person name="Paddock L."/>
            <person name="Mostad J."/>
        </authorList>
    </citation>
    <scope>NUCLEOTIDE SEQUENCE [LARGE SCALE GENOMIC DNA]</scope>
    <source>
        <strain evidence="1 2">DFI.7.95</strain>
    </source>
</reference>
<evidence type="ECO:0000313" key="1">
    <source>
        <dbReference type="EMBL" id="MCQ4924499.1"/>
    </source>
</evidence>
<proteinExistence type="predicted"/>
<comment type="caution">
    <text evidence="1">The sequence shown here is derived from an EMBL/GenBank/DDBJ whole genome shotgun (WGS) entry which is preliminary data.</text>
</comment>
<dbReference type="Gene3D" id="3.40.50.450">
    <property type="match status" value="1"/>
</dbReference>
<name>A0ABT1SDE5_9FIRM</name>
<dbReference type="SUPFAM" id="SSF52309">
    <property type="entry name" value="N-(deoxy)ribosyltransferase-like"/>
    <property type="match status" value="1"/>
</dbReference>
<accession>A0ABT1SDE5</accession>
<dbReference type="RefSeq" id="WP_256312242.1">
    <property type="nucleotide sequence ID" value="NZ_JANGAC010000013.1"/>
</dbReference>
<dbReference type="EMBL" id="JANGAC010000013">
    <property type="protein sequence ID" value="MCQ4924499.1"/>
    <property type="molecule type" value="Genomic_DNA"/>
</dbReference>
<protein>
    <submittedName>
        <fullName evidence="1">Nucleoside 2-deoxyribosyltransferase</fullName>
    </submittedName>
</protein>
<keyword evidence="2" id="KW-1185">Reference proteome</keyword>